<protein>
    <submittedName>
        <fullName evidence="1">Uncharacterized protein</fullName>
    </submittedName>
</protein>
<dbReference type="EMBL" id="MU266376">
    <property type="protein sequence ID" value="KAH7926824.1"/>
    <property type="molecule type" value="Genomic_DNA"/>
</dbReference>
<name>A0ACB8BNC8_9AGAM</name>
<reference evidence="1" key="1">
    <citation type="journal article" date="2021" name="New Phytol.">
        <title>Evolutionary innovations through gain and loss of genes in the ectomycorrhizal Boletales.</title>
        <authorList>
            <person name="Wu G."/>
            <person name="Miyauchi S."/>
            <person name="Morin E."/>
            <person name="Kuo A."/>
            <person name="Drula E."/>
            <person name="Varga T."/>
            <person name="Kohler A."/>
            <person name="Feng B."/>
            <person name="Cao Y."/>
            <person name="Lipzen A."/>
            <person name="Daum C."/>
            <person name="Hundley H."/>
            <person name="Pangilinan J."/>
            <person name="Johnson J."/>
            <person name="Barry K."/>
            <person name="LaButti K."/>
            <person name="Ng V."/>
            <person name="Ahrendt S."/>
            <person name="Min B."/>
            <person name="Choi I.G."/>
            <person name="Park H."/>
            <person name="Plett J.M."/>
            <person name="Magnuson J."/>
            <person name="Spatafora J.W."/>
            <person name="Nagy L.G."/>
            <person name="Henrissat B."/>
            <person name="Grigoriev I.V."/>
            <person name="Yang Z.L."/>
            <person name="Xu J."/>
            <person name="Martin F.M."/>
        </authorList>
    </citation>
    <scope>NUCLEOTIDE SEQUENCE</scope>
    <source>
        <strain evidence="1">KUC20120723A-06</strain>
    </source>
</reference>
<organism evidence="1 2">
    <name type="scientific">Leucogyrophana mollusca</name>
    <dbReference type="NCBI Taxonomy" id="85980"/>
    <lineage>
        <taxon>Eukaryota</taxon>
        <taxon>Fungi</taxon>
        <taxon>Dikarya</taxon>
        <taxon>Basidiomycota</taxon>
        <taxon>Agaricomycotina</taxon>
        <taxon>Agaricomycetes</taxon>
        <taxon>Agaricomycetidae</taxon>
        <taxon>Boletales</taxon>
        <taxon>Boletales incertae sedis</taxon>
        <taxon>Leucogyrophana</taxon>
    </lineage>
</organism>
<gene>
    <name evidence="1" type="ORF">BV22DRAFT_323419</name>
</gene>
<evidence type="ECO:0000313" key="2">
    <source>
        <dbReference type="Proteomes" id="UP000790709"/>
    </source>
</evidence>
<comment type="caution">
    <text evidence="1">The sequence shown here is derived from an EMBL/GenBank/DDBJ whole genome shotgun (WGS) entry which is preliminary data.</text>
</comment>
<dbReference type="Proteomes" id="UP000790709">
    <property type="component" value="Unassembled WGS sequence"/>
</dbReference>
<accession>A0ACB8BNC8</accession>
<keyword evidence="2" id="KW-1185">Reference proteome</keyword>
<sequence>MSSQQQAQMSFYLPKELLLVIFLELDGLSLLKCKHVCRLFYSIITGSVALEYIVELLAAGMDDGIHPSADITRLHALRNHQKAWDSMTWTETGYIFMEWGHRWKLCGGVLCQATGTGDLSCVQLPSRCREIEDKRWTLANFGFNVRDFTVDPSQDLLVLLEATGPHRSFIVHLRSLTTGAHHSLASGPSIIHSPCPLGSWEFTIQICRQRLGILIGDSYISDNDKDLMVWDWKTSRLEMSFSFVSDDLILVAKVVPGHDGRSIPRLDILNVSQYESAILPSSGVDFICGLQYPPIKGEITKLLVRSEPAPSWMPQQVPFFTSQKERLFVVTCSVDTKGDEVTVLFVPLSTILAQIQAATGVPRSVVEWTNWGPSGTRMIARWPSDPWVCYSFGMRFIHLLP</sequence>
<evidence type="ECO:0000313" key="1">
    <source>
        <dbReference type="EMBL" id="KAH7926824.1"/>
    </source>
</evidence>
<proteinExistence type="predicted"/>